<dbReference type="GO" id="GO:0005886">
    <property type="term" value="C:plasma membrane"/>
    <property type="evidence" value="ECO:0007669"/>
    <property type="project" value="TreeGrafter"/>
</dbReference>
<dbReference type="PANTHER" id="PTHR12185">
    <property type="entry name" value="SID1 TRANSMEMBRANE FAMILY MEMEBER"/>
    <property type="match status" value="1"/>
</dbReference>
<dbReference type="Pfam" id="PF05380">
    <property type="entry name" value="Peptidase_A17"/>
    <property type="match status" value="1"/>
</dbReference>
<feature type="compositionally biased region" description="Polar residues" evidence="8">
    <location>
        <begin position="596"/>
        <end position="622"/>
    </location>
</feature>
<feature type="compositionally biased region" description="Low complexity" evidence="8">
    <location>
        <begin position="623"/>
        <end position="633"/>
    </location>
</feature>
<feature type="transmembrane region" description="Helical" evidence="9">
    <location>
        <begin position="752"/>
        <end position="769"/>
    </location>
</feature>
<evidence type="ECO:0000256" key="8">
    <source>
        <dbReference type="SAM" id="MobiDB-lite"/>
    </source>
</evidence>
<comment type="subcellular location">
    <subcellularLocation>
        <location evidence="1">Membrane</location>
        <topology evidence="1">Multi-pass membrane protein</topology>
    </subcellularLocation>
</comment>
<feature type="transmembrane region" description="Helical" evidence="9">
    <location>
        <begin position="938"/>
        <end position="957"/>
    </location>
</feature>
<evidence type="ECO:0000256" key="6">
    <source>
        <dbReference type="ARBA" id="ARBA00023136"/>
    </source>
</evidence>
<keyword evidence="6 9" id="KW-0472">Membrane</keyword>
<dbReference type="GO" id="GO:0005764">
    <property type="term" value="C:lysosome"/>
    <property type="evidence" value="ECO:0007669"/>
    <property type="project" value="TreeGrafter"/>
</dbReference>
<feature type="transmembrane region" description="Helical" evidence="9">
    <location>
        <begin position="826"/>
        <end position="846"/>
    </location>
</feature>
<comment type="similarity">
    <text evidence="2">Belongs to the SID1 family.</text>
</comment>
<feature type="transmembrane region" description="Helical" evidence="9">
    <location>
        <begin position="858"/>
        <end position="876"/>
    </location>
</feature>
<feature type="transmembrane region" description="Helical" evidence="9">
    <location>
        <begin position="800"/>
        <end position="820"/>
    </location>
</feature>
<feature type="transmembrane region" description="Helical" evidence="9">
    <location>
        <begin position="564"/>
        <end position="588"/>
    </location>
</feature>
<keyword evidence="5 9" id="KW-1133">Transmembrane helix</keyword>
<proteinExistence type="inferred from homology"/>
<dbReference type="GO" id="GO:0003725">
    <property type="term" value="F:double-stranded RNA binding"/>
    <property type="evidence" value="ECO:0007669"/>
    <property type="project" value="TreeGrafter"/>
</dbReference>
<keyword evidence="4" id="KW-0732">Signal</keyword>
<organism evidence="10 11">
    <name type="scientific">Argiope bruennichi</name>
    <name type="common">Wasp spider</name>
    <name type="synonym">Aranea bruennichi</name>
    <dbReference type="NCBI Taxonomy" id="94029"/>
    <lineage>
        <taxon>Eukaryota</taxon>
        <taxon>Metazoa</taxon>
        <taxon>Ecdysozoa</taxon>
        <taxon>Arthropoda</taxon>
        <taxon>Chelicerata</taxon>
        <taxon>Arachnida</taxon>
        <taxon>Araneae</taxon>
        <taxon>Araneomorphae</taxon>
        <taxon>Entelegynae</taxon>
        <taxon>Araneoidea</taxon>
        <taxon>Araneidae</taxon>
        <taxon>Argiope</taxon>
    </lineage>
</organism>
<gene>
    <name evidence="10" type="ORF">HNY73_010258</name>
</gene>
<accession>A0A8T0F2Q2</accession>
<evidence type="ECO:0000313" key="11">
    <source>
        <dbReference type="Proteomes" id="UP000807504"/>
    </source>
</evidence>
<dbReference type="AlphaFoldDB" id="A0A8T0F2Q2"/>
<evidence type="ECO:0000256" key="4">
    <source>
        <dbReference type="ARBA" id="ARBA00022729"/>
    </source>
</evidence>
<feature type="region of interest" description="Disordered" evidence="8">
    <location>
        <begin position="596"/>
        <end position="657"/>
    </location>
</feature>
<protein>
    <submittedName>
        <fullName evidence="10">SID1 transmembrane family member 1 like protein</fullName>
    </submittedName>
</protein>
<evidence type="ECO:0000313" key="10">
    <source>
        <dbReference type="EMBL" id="KAF8784605.1"/>
    </source>
</evidence>
<sequence length="1081" mass="122456">MQNPQKHSEYKIFVSDFNKNYHCTFNAFDQEKICAEICQIPTGFWSKELEDNGIHLTDQECLPSCYSSTIHLLIGADIAGKLMTGKILNLTCGLTATETLLGWTLVGRAPSSSDSISMTVTNLLIKDCNISDLCKLEAIGITDPTESKRRTEMHKGLKNMDEADKFIAESQTLMSLGKFNLRGWESNASLEIIDQPDKYQTVSLLGLNWDLKQDTLSCIINCPKNENLVLTKRDLLSLAQSIFDPLGISSPVTIIPKFMLQESWNLGLKWDDALPEGLSKLFWNWLKAVSKAVIEAPNRLDPACACEPQPKKLNESVSGRVASSCPQCFVFTYDFNFTQDWAARLCVMSVQASVHAPMFVVVRESLNVMSFQLPILFPGVSPYYDTCRTLCPLANYNETTISPGPQNISIEISTSSNIFLDFDFLLSQETGFILTKDSEVNVTITPSKPWVMQYSMEESLRAVRIEATSDDPGCMVLAIQDIVCPIHDSLELVEPQGYYQTLLHRSGISISKKTFNKGQQYVILMLKPTDTSCLEESNSGYGNREKQVTLQVVPAITDAEYYEAVFGAFGFYVLIYIFSFIICIFLFVRRRRNTGESQNVSSSGGISTITDVENPSVHNYGTSSESESASEQSPTRSLRDFTNPPPLNPSPVSFDETDIDKLPDAEVDKNIVRTKTVLFVSDLARKKEKYLSDRTKVYSWNLLTIAIFYGLPVVQLVYINQRIVNMTGNQDLCYYNFLCSHQVGVFSDFNHVYSNIGYVMLGILFLLLVGRRDAMDSYYEAERRKLPPTEMTGIPRHYGLMYAMGWALIMEGVLSASYHVCPNRANFQFDTAFMYVIATVCMLKLYQSRHPDIAVKSHVTWMVLSVVIIIGFGGVVKGGLLVWIPFFLAHSAVTFVVSAKIYYMGRCKIDRWIWKRMYHSIKIDIAARSFQPVYRGRFIMLSIAVLLNFSLDLFGLISQPPNFGAFLLSVFIANLMMYLIYYSMMKIRYKEGIRWIPAMYMVLSFICWGAALVFFLAKNTSWQVTPAESRERNKHCIILNFFDHHDVWHFLSSCALFFSFMVLFTLDDDLENTPRSKIIVF</sequence>
<reference evidence="10" key="2">
    <citation type="submission" date="2020-06" db="EMBL/GenBank/DDBJ databases">
        <authorList>
            <person name="Sheffer M."/>
        </authorList>
    </citation>
    <scope>NUCLEOTIDE SEQUENCE</scope>
</reference>
<reference evidence="10" key="1">
    <citation type="journal article" date="2020" name="bioRxiv">
        <title>Chromosome-level reference genome of the European wasp spider Argiope bruennichi: a resource for studies on range expansion and evolutionary adaptation.</title>
        <authorList>
            <person name="Sheffer M.M."/>
            <person name="Hoppe A."/>
            <person name="Krehenwinkel H."/>
            <person name="Uhl G."/>
            <person name="Kuss A.W."/>
            <person name="Jensen L."/>
            <person name="Jensen C."/>
            <person name="Gillespie R.G."/>
            <person name="Hoff K.J."/>
            <person name="Prost S."/>
        </authorList>
    </citation>
    <scope>NUCLEOTIDE SEQUENCE</scope>
</reference>
<feature type="transmembrane region" description="Helical" evidence="9">
    <location>
        <begin position="1047"/>
        <end position="1066"/>
    </location>
</feature>
<feature type="transmembrane region" description="Helical" evidence="9">
    <location>
        <begin position="995"/>
        <end position="1017"/>
    </location>
</feature>
<keyword evidence="7" id="KW-0325">Glycoprotein</keyword>
<dbReference type="Pfam" id="PF13965">
    <property type="entry name" value="SID-1_RNA_chan"/>
    <property type="match status" value="1"/>
</dbReference>
<evidence type="ECO:0000256" key="3">
    <source>
        <dbReference type="ARBA" id="ARBA00022692"/>
    </source>
</evidence>
<keyword evidence="11" id="KW-1185">Reference proteome</keyword>
<evidence type="ECO:0000256" key="9">
    <source>
        <dbReference type="SAM" id="Phobius"/>
    </source>
</evidence>
<comment type="caution">
    <text evidence="10">The sequence shown here is derived from an EMBL/GenBank/DDBJ whole genome shotgun (WGS) entry which is preliminary data.</text>
</comment>
<dbReference type="GO" id="GO:0051033">
    <property type="term" value="F:RNA transmembrane transporter activity"/>
    <property type="evidence" value="ECO:0007669"/>
    <property type="project" value="TreeGrafter"/>
</dbReference>
<evidence type="ECO:0000256" key="1">
    <source>
        <dbReference type="ARBA" id="ARBA00004141"/>
    </source>
</evidence>
<evidence type="ECO:0000256" key="7">
    <source>
        <dbReference type="ARBA" id="ARBA00023180"/>
    </source>
</evidence>
<keyword evidence="3 9" id="KW-0812">Transmembrane</keyword>
<feature type="transmembrane region" description="Helical" evidence="9">
    <location>
        <begin position="697"/>
        <end position="719"/>
    </location>
</feature>
<dbReference type="Proteomes" id="UP000807504">
    <property type="component" value="Unassembled WGS sequence"/>
</dbReference>
<dbReference type="PANTHER" id="PTHR12185:SF14">
    <property type="entry name" value="CHOLESTEROL UPTAKE PROTEIN 1"/>
    <property type="match status" value="1"/>
</dbReference>
<feature type="transmembrane region" description="Helical" evidence="9">
    <location>
        <begin position="963"/>
        <end position="983"/>
    </location>
</feature>
<name>A0A8T0F2Q2_ARGBR</name>
<dbReference type="InterPro" id="IPR025958">
    <property type="entry name" value="SID1_TM_fam"/>
</dbReference>
<dbReference type="InterPro" id="IPR008042">
    <property type="entry name" value="Retrotrans_Pao"/>
</dbReference>
<feature type="transmembrane region" description="Helical" evidence="9">
    <location>
        <begin position="882"/>
        <end position="903"/>
    </location>
</feature>
<evidence type="ECO:0000256" key="2">
    <source>
        <dbReference type="ARBA" id="ARBA00006618"/>
    </source>
</evidence>
<evidence type="ECO:0000256" key="5">
    <source>
        <dbReference type="ARBA" id="ARBA00022989"/>
    </source>
</evidence>
<dbReference type="EMBL" id="JABXBU010000030">
    <property type="protein sequence ID" value="KAF8784605.1"/>
    <property type="molecule type" value="Genomic_DNA"/>
</dbReference>